<sequence length="162" mass="18656">METNTFIINEENLSVTINRTFKAPLEKVWDAFTNHETLDKWWAPKPWKCRTKRQNFTNGGEWLYAMVGPENEEHYTITTYKNIVANSSFGLTDAFCDENGVINSDLPTSEWVLNFSEHENSTQLKIVVKQISLEDLQTLINMGFQEGFEATLESLRALLEGE</sequence>
<proteinExistence type="inferred from homology"/>
<evidence type="ECO:0000259" key="2">
    <source>
        <dbReference type="Pfam" id="PF08327"/>
    </source>
</evidence>
<comment type="similarity">
    <text evidence="1">Belongs to the AHA1 family.</text>
</comment>
<dbReference type="EMBL" id="FOVI01000001">
    <property type="protein sequence ID" value="SFN15453.1"/>
    <property type="molecule type" value="Genomic_DNA"/>
</dbReference>
<dbReference type="Gene3D" id="3.30.530.20">
    <property type="match status" value="1"/>
</dbReference>
<accession>A0A1I4WQI3</accession>
<dbReference type="Pfam" id="PF08327">
    <property type="entry name" value="AHSA1"/>
    <property type="match status" value="1"/>
</dbReference>
<evidence type="ECO:0000313" key="3">
    <source>
        <dbReference type="EMBL" id="SFN15453.1"/>
    </source>
</evidence>
<name>A0A1I4WQI3_9FLAO</name>
<feature type="domain" description="Activator of Hsp90 ATPase homologue 1/2-like C-terminal" evidence="2">
    <location>
        <begin position="22"/>
        <end position="160"/>
    </location>
</feature>
<evidence type="ECO:0000256" key="1">
    <source>
        <dbReference type="ARBA" id="ARBA00006817"/>
    </source>
</evidence>
<dbReference type="OrthoDB" id="9795306at2"/>
<reference evidence="4" key="1">
    <citation type="submission" date="2016-10" db="EMBL/GenBank/DDBJ databases">
        <authorList>
            <person name="Varghese N."/>
            <person name="Submissions S."/>
        </authorList>
    </citation>
    <scope>NUCLEOTIDE SEQUENCE [LARGE SCALE GENOMIC DNA]</scope>
    <source>
        <strain evidence="4">DS-12</strain>
    </source>
</reference>
<keyword evidence="4" id="KW-1185">Reference proteome</keyword>
<evidence type="ECO:0000313" key="4">
    <source>
        <dbReference type="Proteomes" id="UP000199036"/>
    </source>
</evidence>
<gene>
    <name evidence="3" type="ORF">SAMN05421741_101337</name>
</gene>
<dbReference type="Proteomes" id="UP000199036">
    <property type="component" value="Unassembled WGS sequence"/>
</dbReference>
<dbReference type="InterPro" id="IPR013538">
    <property type="entry name" value="ASHA1/2-like_C"/>
</dbReference>
<dbReference type="RefSeq" id="WP_091518001.1">
    <property type="nucleotide sequence ID" value="NZ_FOVI01000001.1"/>
</dbReference>
<dbReference type="SUPFAM" id="SSF55961">
    <property type="entry name" value="Bet v1-like"/>
    <property type="match status" value="1"/>
</dbReference>
<dbReference type="AlphaFoldDB" id="A0A1I4WQI3"/>
<protein>
    <submittedName>
        <fullName evidence="3">Uncharacterized conserved protein YndB, AHSA1/START domain</fullName>
    </submittedName>
</protein>
<organism evidence="3 4">
    <name type="scientific">Paenimyroides ummariense</name>
    <dbReference type="NCBI Taxonomy" id="913024"/>
    <lineage>
        <taxon>Bacteria</taxon>
        <taxon>Pseudomonadati</taxon>
        <taxon>Bacteroidota</taxon>
        <taxon>Flavobacteriia</taxon>
        <taxon>Flavobacteriales</taxon>
        <taxon>Flavobacteriaceae</taxon>
        <taxon>Paenimyroides</taxon>
    </lineage>
</organism>
<dbReference type="CDD" id="cd07814">
    <property type="entry name" value="SRPBCC_CalC_Aha1-like"/>
    <property type="match status" value="1"/>
</dbReference>
<dbReference type="STRING" id="913024.SAMN05421741_101337"/>
<dbReference type="InterPro" id="IPR023393">
    <property type="entry name" value="START-like_dom_sf"/>
</dbReference>